<dbReference type="AlphaFoldDB" id="A0A7V3YI34"/>
<name>A0A7V3YI34_9BACT</name>
<evidence type="ECO:0000256" key="1">
    <source>
        <dbReference type="ARBA" id="ARBA00022723"/>
    </source>
</evidence>
<dbReference type="EMBL" id="DTFV01000127">
    <property type="protein sequence ID" value="HGI31416.1"/>
    <property type="molecule type" value="Genomic_DNA"/>
</dbReference>
<evidence type="ECO:0000259" key="3">
    <source>
        <dbReference type="Pfam" id="PF07687"/>
    </source>
</evidence>
<dbReference type="SUPFAM" id="SSF55031">
    <property type="entry name" value="Bacterial exopeptidase dimerisation domain"/>
    <property type="match status" value="1"/>
</dbReference>
<keyword evidence="1" id="KW-0479">Metal-binding</keyword>
<proteinExistence type="predicted"/>
<dbReference type="Pfam" id="PF07687">
    <property type="entry name" value="M20_dimer"/>
    <property type="match status" value="1"/>
</dbReference>
<dbReference type="InterPro" id="IPR036264">
    <property type="entry name" value="Bact_exopeptidase_dim_dom"/>
</dbReference>
<reference evidence="4" key="1">
    <citation type="journal article" date="2020" name="mSystems">
        <title>Genome- and Community-Level Interaction Insights into Carbon Utilization and Element Cycling Functions of Hydrothermarchaeota in Hydrothermal Sediment.</title>
        <authorList>
            <person name="Zhou Z."/>
            <person name="Liu Y."/>
            <person name="Xu W."/>
            <person name="Pan J."/>
            <person name="Luo Z.H."/>
            <person name="Li M."/>
        </authorList>
    </citation>
    <scope>NUCLEOTIDE SEQUENCE [LARGE SCALE GENOMIC DNA]</scope>
    <source>
        <strain evidence="4">SpSt-747</strain>
    </source>
</reference>
<feature type="domain" description="Peptidase M20 dimerisation" evidence="3">
    <location>
        <begin position="153"/>
        <end position="249"/>
    </location>
</feature>
<dbReference type="Gene3D" id="3.40.630.10">
    <property type="entry name" value="Zn peptidases"/>
    <property type="match status" value="1"/>
</dbReference>
<dbReference type="GO" id="GO:0046872">
    <property type="term" value="F:metal ion binding"/>
    <property type="evidence" value="ECO:0007669"/>
    <property type="project" value="UniProtKB-KW"/>
</dbReference>
<dbReference type="InterPro" id="IPR050072">
    <property type="entry name" value="Peptidase_M20A"/>
</dbReference>
<gene>
    <name evidence="4" type="ORF">ENV30_08965</name>
</gene>
<dbReference type="SUPFAM" id="SSF53187">
    <property type="entry name" value="Zn-dependent exopeptidases"/>
    <property type="match status" value="1"/>
</dbReference>
<keyword evidence="2" id="KW-0378">Hydrolase</keyword>
<dbReference type="PANTHER" id="PTHR43808:SF25">
    <property type="entry name" value="PEPTIDASE M20 DIMERISATION DOMAIN-CONTAINING PROTEIN"/>
    <property type="match status" value="1"/>
</dbReference>
<accession>A0A7V3YI34</accession>
<evidence type="ECO:0000313" key="4">
    <source>
        <dbReference type="EMBL" id="HGI31416.1"/>
    </source>
</evidence>
<dbReference type="InterPro" id="IPR011650">
    <property type="entry name" value="Peptidase_M20_dimer"/>
</dbReference>
<dbReference type="InterPro" id="IPR002933">
    <property type="entry name" value="Peptidase_M20"/>
</dbReference>
<dbReference type="Gene3D" id="3.30.70.360">
    <property type="match status" value="1"/>
</dbReference>
<dbReference type="PANTHER" id="PTHR43808">
    <property type="entry name" value="ACETYLORNITHINE DEACETYLASE"/>
    <property type="match status" value="1"/>
</dbReference>
<protein>
    <submittedName>
        <fullName evidence="4">M20 family peptidase</fullName>
    </submittedName>
</protein>
<evidence type="ECO:0000256" key="2">
    <source>
        <dbReference type="ARBA" id="ARBA00022801"/>
    </source>
</evidence>
<sequence length="349" mass="38409">MYLLEILEKLLLLGGASGEEFPVLQWIASFLEDCGFEDLHWQEYDPGKWNLYARRGTSPFLVATHVDVHYAGRKQDFTVRDGFVFGAGVLDTRGQIAALLDAVQRTTSPAELVFFSEEETTGAGSWHFEPHRPFEGALVLEPTSFSLCVALAGDVEVRFFVEGLSGHGAYPHAAQNAIALAMEVARECEGIVASFARHPLFVPPLRLMLGKIEGGESSYVIPERCMLECALPFPPPYGVEEVKERVLALTRRYPLQVVFLDTNPAFAISPENPVVVRLRSALEQVDARGVVYAGMPSWTDATYLAMRGVPSVVFGAGDLALAHSERECVSIAELERLREVFLSFLGSTV</sequence>
<organism evidence="4">
    <name type="scientific">Candidatus Caldatribacterium californiense</name>
    <dbReference type="NCBI Taxonomy" id="1454726"/>
    <lineage>
        <taxon>Bacteria</taxon>
        <taxon>Pseudomonadati</taxon>
        <taxon>Atribacterota</taxon>
        <taxon>Atribacteria</taxon>
        <taxon>Atribacterales</taxon>
        <taxon>Candidatus Caldatribacteriaceae</taxon>
        <taxon>Candidatus Caldatribacterium</taxon>
    </lineage>
</organism>
<comment type="caution">
    <text evidence="4">The sequence shown here is derived from an EMBL/GenBank/DDBJ whole genome shotgun (WGS) entry which is preliminary data.</text>
</comment>
<dbReference type="GO" id="GO:0016787">
    <property type="term" value="F:hydrolase activity"/>
    <property type="evidence" value="ECO:0007669"/>
    <property type="project" value="UniProtKB-KW"/>
</dbReference>
<dbReference type="Pfam" id="PF01546">
    <property type="entry name" value="Peptidase_M20"/>
    <property type="match status" value="1"/>
</dbReference>